<name>A0ABS5TJX6_9ACTN</name>
<comment type="caution">
    <text evidence="14">The sequence shown here is derived from an EMBL/GenBank/DDBJ whole genome shotgun (WGS) entry which is preliminary data.</text>
</comment>
<sequence>MAGDKDGKTEKPTPKRLKDAQKDGQFPRSQEFGTWASLAMALAVMPLSVHLTDERVREMLAKLPWVAQDPSLARAFQVMNEIPMAVAIGAAPMSIAAMLTAVIATAAQGVHPSAKALKPKFSKLNPLQGIKRMFGPRAAWEALKALLKVMVLAVVVYLLGKNLIPELVGAGVLPLMATVERTSAGIRSLVFTAAGAGLVLAMADYFYQRHEVMKQLMMTPKEIKDEYKQQEGDPQLKGAIRQKQMAMARNRMMADVPTANVVLTNPTHLAIALRYEAGKGAPKVVAKGSGSVAQTIREIARTARVPVVEDKPLARALFRVCEIGEEIPAELYMAVARILAFVMQAGKPGRNAGTRKAPTKTPVPDVLPTRSVLNARRRRELSEARHRAR</sequence>
<evidence type="ECO:0000313" key="15">
    <source>
        <dbReference type="Proteomes" id="UP001197247"/>
    </source>
</evidence>
<dbReference type="InterPro" id="IPR006135">
    <property type="entry name" value="T3SS_substrate_exporter"/>
</dbReference>
<dbReference type="PANTHER" id="PTHR30531:SF12">
    <property type="entry name" value="FLAGELLAR BIOSYNTHETIC PROTEIN FLHB"/>
    <property type="match status" value="1"/>
</dbReference>
<dbReference type="SUPFAM" id="SSF160544">
    <property type="entry name" value="EscU C-terminal domain-like"/>
    <property type="match status" value="1"/>
</dbReference>
<comment type="caution">
    <text evidence="12">Lacks conserved residue(s) required for the propagation of feature annotation.</text>
</comment>
<feature type="compositionally biased region" description="Basic and acidic residues" evidence="13">
    <location>
        <begin position="1"/>
        <end position="22"/>
    </location>
</feature>
<evidence type="ECO:0000256" key="12">
    <source>
        <dbReference type="RuleBase" id="RU364091"/>
    </source>
</evidence>
<dbReference type="RefSeq" id="WP_214157684.1">
    <property type="nucleotide sequence ID" value="NZ_JAHBAY010000008.1"/>
</dbReference>
<comment type="similarity">
    <text evidence="2 12">Belongs to the type III secretion exporter family.</text>
</comment>
<dbReference type="Pfam" id="PF01312">
    <property type="entry name" value="Bac_export_2"/>
    <property type="match status" value="1"/>
</dbReference>
<reference evidence="14 15" key="1">
    <citation type="submission" date="2021-05" db="EMBL/GenBank/DDBJ databases">
        <title>Kineosporia and Streptomyces sp. nov. two new marine actinobacteria isolated from Coral.</title>
        <authorList>
            <person name="Buangrab K."/>
            <person name="Sutthacheep M."/>
            <person name="Yeemin T."/>
            <person name="Harunari E."/>
            <person name="Igarashi Y."/>
            <person name="Kanchanasin P."/>
            <person name="Tanasupawat S."/>
            <person name="Phongsopitanun W."/>
        </authorList>
    </citation>
    <scope>NUCLEOTIDE SEQUENCE [LARGE SCALE GENOMIC DNA]</scope>
    <source>
        <strain evidence="14 15">J2-2</strain>
    </source>
</reference>
<feature type="compositionally biased region" description="Basic and acidic residues" evidence="13">
    <location>
        <begin position="380"/>
        <end position="389"/>
    </location>
</feature>
<evidence type="ECO:0000256" key="4">
    <source>
        <dbReference type="ARBA" id="ARBA00022448"/>
    </source>
</evidence>
<evidence type="ECO:0000256" key="11">
    <source>
        <dbReference type="ARBA" id="ARBA00023225"/>
    </source>
</evidence>
<dbReference type="PRINTS" id="PR00950">
    <property type="entry name" value="TYPE3IMSPROT"/>
</dbReference>
<keyword evidence="8 12" id="KW-0653">Protein transport</keyword>
<keyword evidence="14" id="KW-0282">Flagellum</keyword>
<feature type="region of interest" description="Disordered" evidence="13">
    <location>
        <begin position="349"/>
        <end position="389"/>
    </location>
</feature>
<feature type="transmembrane region" description="Helical" evidence="12">
    <location>
        <begin position="32"/>
        <end position="52"/>
    </location>
</feature>
<gene>
    <name evidence="12 14" type="primary">flhB</name>
    <name evidence="14" type="ORF">KIH74_20840</name>
</gene>
<proteinExistence type="inferred from homology"/>
<accession>A0ABS5TJX6</accession>
<keyword evidence="7 12" id="KW-1005">Bacterial flagellum biogenesis</keyword>
<protein>
    <recommendedName>
        <fullName evidence="3 12">Flagellar biosynthetic protein FlhB</fullName>
    </recommendedName>
</protein>
<feature type="region of interest" description="Disordered" evidence="13">
    <location>
        <begin position="1"/>
        <end position="27"/>
    </location>
</feature>
<feature type="transmembrane region" description="Helical" evidence="12">
    <location>
        <begin position="184"/>
        <end position="207"/>
    </location>
</feature>
<feature type="transmembrane region" description="Helical" evidence="12">
    <location>
        <begin position="145"/>
        <end position="164"/>
    </location>
</feature>
<dbReference type="NCBIfam" id="TIGR00328">
    <property type="entry name" value="flhB"/>
    <property type="match status" value="1"/>
</dbReference>
<evidence type="ECO:0000256" key="8">
    <source>
        <dbReference type="ARBA" id="ARBA00022927"/>
    </source>
</evidence>
<evidence type="ECO:0000256" key="3">
    <source>
        <dbReference type="ARBA" id="ARBA00021622"/>
    </source>
</evidence>
<evidence type="ECO:0000256" key="9">
    <source>
        <dbReference type="ARBA" id="ARBA00022989"/>
    </source>
</evidence>
<dbReference type="InterPro" id="IPR006136">
    <property type="entry name" value="FlhB"/>
</dbReference>
<evidence type="ECO:0000256" key="6">
    <source>
        <dbReference type="ARBA" id="ARBA00022692"/>
    </source>
</evidence>
<evidence type="ECO:0000256" key="13">
    <source>
        <dbReference type="SAM" id="MobiDB-lite"/>
    </source>
</evidence>
<evidence type="ECO:0000256" key="10">
    <source>
        <dbReference type="ARBA" id="ARBA00023136"/>
    </source>
</evidence>
<dbReference type="Gene3D" id="3.40.1690.10">
    <property type="entry name" value="secretion proteins EscU"/>
    <property type="match status" value="1"/>
</dbReference>
<dbReference type="InterPro" id="IPR029025">
    <property type="entry name" value="T3SS_substrate_exporter_C"/>
</dbReference>
<comment type="function">
    <text evidence="12">Required for formation of the rod structure in the basal body of the flagellar apparatus. Together with FliI and FliH, may constitute the export apparatus of flagellin.</text>
</comment>
<keyword evidence="9 12" id="KW-1133">Transmembrane helix</keyword>
<keyword evidence="5 12" id="KW-1003">Cell membrane</keyword>
<organism evidence="14 15">
    <name type="scientific">Kineosporia corallincola</name>
    <dbReference type="NCBI Taxonomy" id="2835133"/>
    <lineage>
        <taxon>Bacteria</taxon>
        <taxon>Bacillati</taxon>
        <taxon>Actinomycetota</taxon>
        <taxon>Actinomycetes</taxon>
        <taxon>Kineosporiales</taxon>
        <taxon>Kineosporiaceae</taxon>
        <taxon>Kineosporia</taxon>
    </lineage>
</organism>
<evidence type="ECO:0000256" key="7">
    <source>
        <dbReference type="ARBA" id="ARBA00022795"/>
    </source>
</evidence>
<dbReference type="PANTHER" id="PTHR30531">
    <property type="entry name" value="FLAGELLAR BIOSYNTHETIC PROTEIN FLHB"/>
    <property type="match status" value="1"/>
</dbReference>
<evidence type="ECO:0000313" key="14">
    <source>
        <dbReference type="EMBL" id="MBT0771397.1"/>
    </source>
</evidence>
<keyword evidence="14" id="KW-0969">Cilium</keyword>
<dbReference type="Proteomes" id="UP001197247">
    <property type="component" value="Unassembled WGS sequence"/>
</dbReference>
<keyword evidence="15" id="KW-1185">Reference proteome</keyword>
<dbReference type="Gene3D" id="6.10.250.2080">
    <property type="match status" value="1"/>
</dbReference>
<keyword evidence="11 12" id="KW-1006">Bacterial flagellum protein export</keyword>
<dbReference type="EMBL" id="JAHBAY010000008">
    <property type="protein sequence ID" value="MBT0771397.1"/>
    <property type="molecule type" value="Genomic_DNA"/>
</dbReference>
<evidence type="ECO:0000256" key="5">
    <source>
        <dbReference type="ARBA" id="ARBA00022475"/>
    </source>
</evidence>
<keyword evidence="14" id="KW-0966">Cell projection</keyword>
<keyword evidence="6 12" id="KW-0812">Transmembrane</keyword>
<keyword evidence="4 12" id="KW-0813">Transport</keyword>
<evidence type="ECO:0000256" key="1">
    <source>
        <dbReference type="ARBA" id="ARBA00004651"/>
    </source>
</evidence>
<evidence type="ECO:0000256" key="2">
    <source>
        <dbReference type="ARBA" id="ARBA00010690"/>
    </source>
</evidence>
<keyword evidence="10 12" id="KW-0472">Membrane</keyword>
<comment type="subcellular location">
    <subcellularLocation>
        <location evidence="1">Cell membrane</location>
        <topology evidence="1">Multi-pass membrane protein</topology>
    </subcellularLocation>
</comment>